<evidence type="ECO:0008006" key="5">
    <source>
        <dbReference type="Google" id="ProtNLM"/>
    </source>
</evidence>
<evidence type="ECO:0000256" key="2">
    <source>
        <dbReference type="ARBA" id="ARBA00023295"/>
    </source>
</evidence>
<dbReference type="NCBIfam" id="TIGR04267">
    <property type="entry name" value="mod_HExxH"/>
    <property type="match status" value="1"/>
</dbReference>
<evidence type="ECO:0000256" key="1">
    <source>
        <dbReference type="ARBA" id="ARBA00022801"/>
    </source>
</evidence>
<keyword evidence="4" id="KW-1185">Reference proteome</keyword>
<dbReference type="Proteomes" id="UP000660611">
    <property type="component" value="Unassembled WGS sequence"/>
</dbReference>
<dbReference type="GO" id="GO:0004553">
    <property type="term" value="F:hydrolase activity, hydrolyzing O-glycosyl compounds"/>
    <property type="evidence" value="ECO:0007669"/>
    <property type="project" value="InterPro"/>
</dbReference>
<dbReference type="EMBL" id="BONQ01000015">
    <property type="protein sequence ID" value="GIG42647.1"/>
    <property type="molecule type" value="Genomic_DNA"/>
</dbReference>
<dbReference type="InterPro" id="IPR026337">
    <property type="entry name" value="AKG_HExxH"/>
</dbReference>
<comment type="caution">
    <text evidence="3">The sequence shown here is derived from an EMBL/GenBank/DDBJ whole genome shotgun (WGS) entry which is preliminary data.</text>
</comment>
<protein>
    <recommendedName>
        <fullName evidence="5">HEXXH motif domain-containing protein</fullName>
    </recommendedName>
</protein>
<evidence type="ECO:0000313" key="3">
    <source>
        <dbReference type="EMBL" id="GIG42647.1"/>
    </source>
</evidence>
<proteinExistence type="predicted"/>
<dbReference type="PROSITE" id="PS00659">
    <property type="entry name" value="GLYCOSYL_HYDROL_F5"/>
    <property type="match status" value="1"/>
</dbReference>
<evidence type="ECO:0000313" key="4">
    <source>
        <dbReference type="Proteomes" id="UP000660611"/>
    </source>
</evidence>
<keyword evidence="2" id="KW-0326">Glycosidase</keyword>
<sequence>MPTPFTVPDPMLDALATGYGGEAAVRRLFDGQRSRRRLLLTLVSRELPPSAVRDLHDVEAAAPHVIADLMNEPLVGAGTMRIARQLAQHGTDPAALAAAHRYVAALTVVAALRSGLGVRLTIAPSGGWLSLPTLGRFPAAGPVLVEVGGGTALVGGRALTEVPGWQPVRRIRVGAGPDTGPGPGSGGGPTLDVAFDDVEEARQLFHIAAAGHLAALDHRRWERMLGSAWRLVTDRLPDRATELAAELRTLIPLARPEPRAARSGTAHDAVGAIGLDFATSPADCAVTLIHEFQHSKLAALTEMTALHHPSDDARFFAPWREDPRPIGALLQGIYAFLGVADAWRAFAGDPAVHADAARLFAGTRAEIRAAAQSLVGADDLLTPAGQRFAAGLDRAITDLEAVPVPAGLADQADAGIARKRQAWVDRGQRLRARRVLG</sequence>
<name>A0A919PFX8_9ACTN</name>
<gene>
    <name evidence="3" type="ORF">Dsi01nite_006880</name>
</gene>
<dbReference type="GO" id="GO:0005975">
    <property type="term" value="P:carbohydrate metabolic process"/>
    <property type="evidence" value="ECO:0007669"/>
    <property type="project" value="InterPro"/>
</dbReference>
<dbReference type="AlphaFoldDB" id="A0A919PFX8"/>
<dbReference type="InterPro" id="IPR018087">
    <property type="entry name" value="Glyco_hydro_5_CS"/>
</dbReference>
<keyword evidence="1" id="KW-0378">Hydrolase</keyword>
<accession>A0A919PFX8</accession>
<organism evidence="3 4">
    <name type="scientific">Dactylosporangium siamense</name>
    <dbReference type="NCBI Taxonomy" id="685454"/>
    <lineage>
        <taxon>Bacteria</taxon>
        <taxon>Bacillati</taxon>
        <taxon>Actinomycetota</taxon>
        <taxon>Actinomycetes</taxon>
        <taxon>Micromonosporales</taxon>
        <taxon>Micromonosporaceae</taxon>
        <taxon>Dactylosporangium</taxon>
    </lineage>
</organism>
<dbReference type="RefSeq" id="WP_203844528.1">
    <property type="nucleotide sequence ID" value="NZ_BAAAVW010000002.1"/>
</dbReference>
<reference evidence="3" key="1">
    <citation type="submission" date="2021-01" db="EMBL/GenBank/DDBJ databases">
        <title>Whole genome shotgun sequence of Dactylosporangium siamense NBRC 106093.</title>
        <authorList>
            <person name="Komaki H."/>
            <person name="Tamura T."/>
        </authorList>
    </citation>
    <scope>NUCLEOTIDE SEQUENCE</scope>
    <source>
        <strain evidence="3">NBRC 106093</strain>
    </source>
</reference>